<accession>A0A9P6T6R5</accession>
<organism evidence="2 3">
    <name type="scientific">Cronartium quercuum f. sp. fusiforme G11</name>
    <dbReference type="NCBI Taxonomy" id="708437"/>
    <lineage>
        <taxon>Eukaryota</taxon>
        <taxon>Fungi</taxon>
        <taxon>Dikarya</taxon>
        <taxon>Basidiomycota</taxon>
        <taxon>Pucciniomycotina</taxon>
        <taxon>Pucciniomycetes</taxon>
        <taxon>Pucciniales</taxon>
        <taxon>Coleosporiaceae</taxon>
        <taxon>Cronartium</taxon>
    </lineage>
</organism>
<comment type="caution">
    <text evidence="2">The sequence shown here is derived from an EMBL/GenBank/DDBJ whole genome shotgun (WGS) entry which is preliminary data.</text>
</comment>
<dbReference type="AlphaFoldDB" id="A0A9P6T6R5"/>
<evidence type="ECO:0000313" key="3">
    <source>
        <dbReference type="Proteomes" id="UP000886653"/>
    </source>
</evidence>
<name>A0A9P6T6R5_9BASI</name>
<reference evidence="2" key="1">
    <citation type="submission" date="2013-11" db="EMBL/GenBank/DDBJ databases">
        <title>Genome sequence of the fusiform rust pathogen reveals effectors for host alternation and coevolution with pine.</title>
        <authorList>
            <consortium name="DOE Joint Genome Institute"/>
            <person name="Smith K."/>
            <person name="Pendleton A."/>
            <person name="Kubisiak T."/>
            <person name="Anderson C."/>
            <person name="Salamov A."/>
            <person name="Aerts A."/>
            <person name="Riley R."/>
            <person name="Clum A."/>
            <person name="Lindquist E."/>
            <person name="Ence D."/>
            <person name="Campbell M."/>
            <person name="Kronenberg Z."/>
            <person name="Feau N."/>
            <person name="Dhillon B."/>
            <person name="Hamelin R."/>
            <person name="Burleigh J."/>
            <person name="Smith J."/>
            <person name="Yandell M."/>
            <person name="Nelson C."/>
            <person name="Grigoriev I."/>
            <person name="Davis J."/>
        </authorList>
    </citation>
    <scope>NUCLEOTIDE SEQUENCE</scope>
    <source>
        <strain evidence="2">G11</strain>
    </source>
</reference>
<feature type="region of interest" description="Disordered" evidence="1">
    <location>
        <begin position="1"/>
        <end position="33"/>
    </location>
</feature>
<evidence type="ECO:0000256" key="1">
    <source>
        <dbReference type="SAM" id="MobiDB-lite"/>
    </source>
</evidence>
<evidence type="ECO:0000313" key="2">
    <source>
        <dbReference type="EMBL" id="KAG0140830.1"/>
    </source>
</evidence>
<gene>
    <name evidence="2" type="ORF">CROQUDRAFT_99564</name>
</gene>
<sequence>MTAQATNSSPPTHYPEKPQKNLGPAQLRQPLDPTSSCSPLCFLLLPAPQSPRNQTNRMASCNTAGSQLYRWVSTWATSATASGAQEPPPPAVTHPTVRKM</sequence>
<feature type="region of interest" description="Disordered" evidence="1">
    <location>
        <begin position="79"/>
        <end position="100"/>
    </location>
</feature>
<dbReference type="Proteomes" id="UP000886653">
    <property type="component" value="Unassembled WGS sequence"/>
</dbReference>
<dbReference type="EMBL" id="MU167417">
    <property type="protein sequence ID" value="KAG0140830.1"/>
    <property type="molecule type" value="Genomic_DNA"/>
</dbReference>
<proteinExistence type="predicted"/>
<keyword evidence="3" id="KW-1185">Reference proteome</keyword>
<feature type="compositionally biased region" description="Polar residues" evidence="1">
    <location>
        <begin position="1"/>
        <end position="11"/>
    </location>
</feature>
<protein>
    <submittedName>
        <fullName evidence="2">Uncharacterized protein</fullName>
    </submittedName>
</protein>